<dbReference type="InterPro" id="IPR018633">
    <property type="entry name" value="DUF2357"/>
</dbReference>
<dbReference type="Proteomes" id="UP000391919">
    <property type="component" value="Unassembled WGS sequence"/>
</dbReference>
<organism evidence="2 3">
    <name type="scientific">Weizmannia acidilactici</name>
    <dbReference type="NCBI Taxonomy" id="2607726"/>
    <lineage>
        <taxon>Bacteria</taxon>
        <taxon>Bacillati</taxon>
        <taxon>Bacillota</taxon>
        <taxon>Bacilli</taxon>
        <taxon>Bacillales</taxon>
        <taxon>Bacillaceae</taxon>
        <taxon>Heyndrickxia</taxon>
    </lineage>
</organism>
<feature type="domain" description="DUF2357" evidence="1">
    <location>
        <begin position="2"/>
        <end position="199"/>
    </location>
</feature>
<keyword evidence="3" id="KW-1185">Reference proteome</keyword>
<dbReference type="EMBL" id="BKZQ01000027">
    <property type="protein sequence ID" value="GER70799.1"/>
    <property type="molecule type" value="Genomic_DNA"/>
</dbReference>
<evidence type="ECO:0000313" key="3">
    <source>
        <dbReference type="Proteomes" id="UP000391919"/>
    </source>
</evidence>
<name>A0A5J4JHM6_9BACI</name>
<evidence type="ECO:0000313" key="2">
    <source>
        <dbReference type="EMBL" id="GER70799.1"/>
    </source>
</evidence>
<dbReference type="Pfam" id="PF04411">
    <property type="entry name" value="PDDEXK_7"/>
    <property type="match status" value="1"/>
</dbReference>
<accession>A0A5J4JHM6</accession>
<gene>
    <name evidence="2" type="ORF">BpJC7_21020</name>
</gene>
<proteinExistence type="predicted"/>
<reference evidence="2 3" key="1">
    <citation type="submission" date="2019-09" db="EMBL/GenBank/DDBJ databases">
        <title>Draft genome sequence of Bacillus sp. JC-7.</title>
        <authorList>
            <person name="Tanaka N."/>
            <person name="Shiwa Y."/>
            <person name="Fujita N."/>
            <person name="Tanasupawat S."/>
        </authorList>
    </citation>
    <scope>NUCLEOTIDE SEQUENCE [LARGE SCALE GENOMIC DNA]</scope>
    <source>
        <strain evidence="2 3">JC-7</strain>
    </source>
</reference>
<dbReference type="Pfam" id="PF09823">
    <property type="entry name" value="DUF2357"/>
    <property type="match status" value="1"/>
</dbReference>
<dbReference type="AlphaFoldDB" id="A0A5J4JHM6"/>
<protein>
    <recommendedName>
        <fullName evidence="1">DUF2357 domain-containing protein</fullName>
    </recommendedName>
</protein>
<sequence length="375" mass="44080">MSDEIYNLAFHFIRKTYLSARLKLDGSKTEYFRLISKHFQQFIQAVSRIERQPHHQLQKTYERARGYQLTKIDAAVRNNLRKHPQVFVEVARDISLGHKVVMPTKGLRIKKTLTYDTIENRYVKWMMERLTHKLIDLENAILVENKKWRGEPDPDLLERIDNMTKLRNAFWLGIGKLDHSVMSLVMQMAPGYRDALQIFLNVSKGLMLHGKIYQMSVKDVATLYEYWTFLKLGQMLSRKYKLISQNVVQVNRDGLFVNLETNRQAERVYEHPVTVEQIILTYQKYEGDLPTISQKPDTMLQIQKKGKDYTFNYIFDAKYRIDYAQEGSYYGTRYKTPGPMEEDINTMHRYRDSIVAANGGPYERTAFGAYVRTAA</sequence>
<comment type="caution">
    <text evidence="2">The sequence shown here is derived from an EMBL/GenBank/DDBJ whole genome shotgun (WGS) entry which is preliminary data.</text>
</comment>
<evidence type="ECO:0000259" key="1">
    <source>
        <dbReference type="Pfam" id="PF09823"/>
    </source>
</evidence>
<dbReference type="InterPro" id="IPR007505">
    <property type="entry name" value="PDDEXK_7"/>
</dbReference>